<evidence type="ECO:0000313" key="5">
    <source>
        <dbReference type="Proteomes" id="UP000663860"/>
    </source>
</evidence>
<proteinExistence type="predicted"/>
<dbReference type="EMBL" id="CAJNOE010000153">
    <property type="protein sequence ID" value="CAF0985750.1"/>
    <property type="molecule type" value="Genomic_DNA"/>
</dbReference>
<gene>
    <name evidence="3" type="ORF">IZO911_LOCUS16823</name>
    <name evidence="4" type="ORF">KXQ929_LOCUS13913</name>
</gene>
<dbReference type="EMBL" id="CAJOBB010000757">
    <property type="protein sequence ID" value="CAF3745291.1"/>
    <property type="molecule type" value="Genomic_DNA"/>
</dbReference>
<reference evidence="3" key="1">
    <citation type="submission" date="2021-02" db="EMBL/GenBank/DDBJ databases">
        <authorList>
            <person name="Nowell W R."/>
        </authorList>
    </citation>
    <scope>NUCLEOTIDE SEQUENCE</scope>
</reference>
<keyword evidence="1" id="KW-0812">Transmembrane</keyword>
<keyword evidence="1" id="KW-0472">Membrane</keyword>
<protein>
    <submittedName>
        <fullName evidence="3">Uncharacterized protein</fullName>
    </submittedName>
</protein>
<sequence>MIKSYFIFVFTSIIIGVSVSVDNLKCQKASLTDCKTCIAVDPGCAYCKNNKQCFAHDIVSVEWPCKASELQIKTCFANAQTLLIILGSVGGVVLIAIIVIIVCLCKRCKRRAIRKEEKREGVYIQRLGDRRAQAEVRSTERNVVADNLRMKYGLLKAKDDGADYKRMS</sequence>
<dbReference type="Proteomes" id="UP000663868">
    <property type="component" value="Unassembled WGS sequence"/>
</dbReference>
<comment type="caution">
    <text evidence="3">The sequence shown here is derived from an EMBL/GenBank/DDBJ whole genome shotgun (WGS) entry which is preliminary data.</text>
</comment>
<name>A0A814FPF3_9BILA</name>
<feature type="transmembrane region" description="Helical" evidence="1">
    <location>
        <begin position="82"/>
        <end position="105"/>
    </location>
</feature>
<accession>A0A814FPF3</accession>
<dbReference type="PANTHER" id="PTHR15191">
    <property type="entry name" value="PROTEIN CBG20567"/>
    <property type="match status" value="1"/>
</dbReference>
<dbReference type="Proteomes" id="UP000663860">
    <property type="component" value="Unassembled WGS sequence"/>
</dbReference>
<evidence type="ECO:0000256" key="1">
    <source>
        <dbReference type="SAM" id="Phobius"/>
    </source>
</evidence>
<evidence type="ECO:0000313" key="3">
    <source>
        <dbReference type="EMBL" id="CAF0985750.1"/>
    </source>
</evidence>
<keyword evidence="2" id="KW-0732">Signal</keyword>
<evidence type="ECO:0000313" key="4">
    <source>
        <dbReference type="EMBL" id="CAF3745291.1"/>
    </source>
</evidence>
<dbReference type="AlphaFoldDB" id="A0A814FPF3"/>
<dbReference type="InterPro" id="IPR052304">
    <property type="entry name" value="PTTG1IP"/>
</dbReference>
<dbReference type="GO" id="GO:0005737">
    <property type="term" value="C:cytoplasm"/>
    <property type="evidence" value="ECO:0007669"/>
    <property type="project" value="TreeGrafter"/>
</dbReference>
<feature type="chain" id="PRO_5036224399" evidence="2">
    <location>
        <begin position="21"/>
        <end position="168"/>
    </location>
</feature>
<keyword evidence="1" id="KW-1133">Transmembrane helix</keyword>
<dbReference type="PANTHER" id="PTHR15191:SF3">
    <property type="entry name" value="PITUITARY TUMOR-TRANSFORMING GENE PROTEIN-BINDING FACTOR"/>
    <property type="match status" value="1"/>
</dbReference>
<evidence type="ECO:0000256" key="2">
    <source>
        <dbReference type="SAM" id="SignalP"/>
    </source>
</evidence>
<organism evidence="3 5">
    <name type="scientific">Adineta steineri</name>
    <dbReference type="NCBI Taxonomy" id="433720"/>
    <lineage>
        <taxon>Eukaryota</taxon>
        <taxon>Metazoa</taxon>
        <taxon>Spiralia</taxon>
        <taxon>Gnathifera</taxon>
        <taxon>Rotifera</taxon>
        <taxon>Eurotatoria</taxon>
        <taxon>Bdelloidea</taxon>
        <taxon>Adinetida</taxon>
        <taxon>Adinetidae</taxon>
        <taxon>Adineta</taxon>
    </lineage>
</organism>
<dbReference type="GO" id="GO:0006606">
    <property type="term" value="P:protein import into nucleus"/>
    <property type="evidence" value="ECO:0007669"/>
    <property type="project" value="TreeGrafter"/>
</dbReference>
<dbReference type="GO" id="GO:0005634">
    <property type="term" value="C:nucleus"/>
    <property type="evidence" value="ECO:0007669"/>
    <property type="project" value="TreeGrafter"/>
</dbReference>
<feature type="signal peptide" evidence="2">
    <location>
        <begin position="1"/>
        <end position="20"/>
    </location>
</feature>